<accession>A0A2N3NGY7</accession>
<organism evidence="2 3">
    <name type="scientific">Lomentospora prolificans</name>
    <dbReference type="NCBI Taxonomy" id="41688"/>
    <lineage>
        <taxon>Eukaryota</taxon>
        <taxon>Fungi</taxon>
        <taxon>Dikarya</taxon>
        <taxon>Ascomycota</taxon>
        <taxon>Pezizomycotina</taxon>
        <taxon>Sordariomycetes</taxon>
        <taxon>Hypocreomycetidae</taxon>
        <taxon>Microascales</taxon>
        <taxon>Microascaceae</taxon>
        <taxon>Lomentospora</taxon>
    </lineage>
</organism>
<dbReference type="GO" id="GO:0005975">
    <property type="term" value="P:carbohydrate metabolic process"/>
    <property type="evidence" value="ECO:0007669"/>
    <property type="project" value="InterPro"/>
</dbReference>
<dbReference type="STRING" id="41688.A0A2N3NGY7"/>
<dbReference type="InterPro" id="IPR011330">
    <property type="entry name" value="Glyco_hydro/deAcase_b/a-brl"/>
</dbReference>
<evidence type="ECO:0000313" key="2">
    <source>
        <dbReference type="EMBL" id="PKS11736.1"/>
    </source>
</evidence>
<reference evidence="2 3" key="1">
    <citation type="journal article" date="2017" name="G3 (Bethesda)">
        <title>First Draft Genome Sequence of the Pathogenic Fungus Lomentospora prolificans (Formerly Scedosporium prolificans).</title>
        <authorList>
            <person name="Luo R."/>
            <person name="Zimin A."/>
            <person name="Workman R."/>
            <person name="Fan Y."/>
            <person name="Pertea G."/>
            <person name="Grossman N."/>
            <person name="Wear M.P."/>
            <person name="Jia B."/>
            <person name="Miller H."/>
            <person name="Casadevall A."/>
            <person name="Timp W."/>
            <person name="Zhang S.X."/>
            <person name="Salzberg S.L."/>
        </authorList>
    </citation>
    <scope>NUCLEOTIDE SEQUENCE [LARGE SCALE GENOMIC DNA]</scope>
    <source>
        <strain evidence="2 3">JHH-5317</strain>
    </source>
</reference>
<dbReference type="SUPFAM" id="SSF88713">
    <property type="entry name" value="Glycoside hydrolase/deacetylase"/>
    <property type="match status" value="1"/>
</dbReference>
<dbReference type="CDD" id="cd10942">
    <property type="entry name" value="CE4_u11"/>
    <property type="match status" value="1"/>
</dbReference>
<evidence type="ECO:0000259" key="1">
    <source>
        <dbReference type="PROSITE" id="PS51677"/>
    </source>
</evidence>
<dbReference type="EMBL" id="NLAX01000005">
    <property type="protein sequence ID" value="PKS11736.1"/>
    <property type="molecule type" value="Genomic_DNA"/>
</dbReference>
<name>A0A2N3NGY7_9PEZI</name>
<keyword evidence="3" id="KW-1185">Reference proteome</keyword>
<dbReference type="InParanoid" id="A0A2N3NGY7"/>
<dbReference type="AlphaFoldDB" id="A0A2N3NGY7"/>
<dbReference type="PANTHER" id="PTHR47561">
    <property type="entry name" value="POLYSACCHARIDE DEACETYLASE FAMILY PROTEIN (AFU_ORTHOLOGUE AFUA_6G05030)"/>
    <property type="match status" value="1"/>
</dbReference>
<dbReference type="Pfam" id="PF01522">
    <property type="entry name" value="Polysacc_deac_1"/>
    <property type="match status" value="1"/>
</dbReference>
<proteinExistence type="predicted"/>
<dbReference type="PROSITE" id="PS51677">
    <property type="entry name" value="NODB"/>
    <property type="match status" value="1"/>
</dbReference>
<protein>
    <recommendedName>
        <fullName evidence="1">NodB homology domain-containing protein</fullName>
    </recommendedName>
</protein>
<dbReference type="OrthoDB" id="3162524at2759"/>
<evidence type="ECO:0000313" key="3">
    <source>
        <dbReference type="Proteomes" id="UP000233524"/>
    </source>
</evidence>
<sequence>MMTGRWPNGAKAAISFTMDNLGEAQDVNKGLWPANEPIGSHYSVKEKLPRMLDMLAQHGVHATYFAESWSLDVYPDAVRALQDRGHEVAWHGYQHEAWSGLSADDEVLNFKKSFEAANRHGIRYKGFRPPGGSINDRTYDLLRNHGVRYVSPLAAEVGIENGIILLPFEWKTVDAFYYMDKFAGIRESLGADKDILSPSALESYFLSKIDDVVEAGGYISILFHPFLQTSEEKFSVMDRVLARISRDKDIWCAPCGEVADWVADHASMFQ</sequence>
<comment type="caution">
    <text evidence="2">The sequence shown here is derived from an EMBL/GenBank/DDBJ whole genome shotgun (WGS) entry which is preliminary data.</text>
</comment>
<feature type="domain" description="NodB homology" evidence="1">
    <location>
        <begin position="30"/>
        <end position="253"/>
    </location>
</feature>
<dbReference type="GO" id="GO:0016810">
    <property type="term" value="F:hydrolase activity, acting on carbon-nitrogen (but not peptide) bonds"/>
    <property type="evidence" value="ECO:0007669"/>
    <property type="project" value="InterPro"/>
</dbReference>
<dbReference type="PANTHER" id="PTHR47561:SF1">
    <property type="entry name" value="POLYSACCHARIDE DEACETYLASE FAMILY PROTEIN (AFU_ORTHOLOGUE AFUA_6G05030)"/>
    <property type="match status" value="1"/>
</dbReference>
<dbReference type="Gene3D" id="3.20.20.370">
    <property type="entry name" value="Glycoside hydrolase/deacetylase"/>
    <property type="match status" value="1"/>
</dbReference>
<dbReference type="VEuPathDB" id="FungiDB:jhhlp_001724"/>
<dbReference type="Proteomes" id="UP000233524">
    <property type="component" value="Unassembled WGS sequence"/>
</dbReference>
<gene>
    <name evidence="2" type="ORF">jhhlp_001724</name>
</gene>
<dbReference type="InterPro" id="IPR002509">
    <property type="entry name" value="NODB_dom"/>
</dbReference>